<dbReference type="SUPFAM" id="SSF140459">
    <property type="entry name" value="PE/PPE dimer-like"/>
    <property type="match status" value="1"/>
</dbReference>
<comment type="similarity">
    <text evidence="1">Belongs to the mycobacterial PPE family.</text>
</comment>
<dbReference type="GO" id="GO:0052572">
    <property type="term" value="P:response to host immune response"/>
    <property type="evidence" value="ECO:0007669"/>
    <property type="project" value="TreeGrafter"/>
</dbReference>
<dbReference type="InterPro" id="IPR022171">
    <property type="entry name" value="PPE_C"/>
</dbReference>
<evidence type="ECO:0008006" key="6">
    <source>
        <dbReference type="Google" id="ProtNLM"/>
    </source>
</evidence>
<sequence length="379" mass="38628">MDFAALPPEVNSGRMYTGAGVGSWLTAAAAWDKVAEGLYAAASSYDSEITGLTFGWLGPSSLLMAAAAAPYLAWITATASLAEFVATKAKLVAAAFEMAFAKTVPPPLIVANRALLLALIATNFFGQNTPAIAITEAHYTEMWVQDAEAMYEYAATASAASQLTPFAPPAPTTNPSGRAGQLAAVAQAVGKATVTHAAARPLTSLHELIGSVSETLRLVASPTTGNLPARLQALLSALQKASYPMMAIRIATVPVEYALAMMEGSNMGQMMQRFALSKLPALLRLGALRAPLEALHNAVSPVSAAIGRAGSIGGLSVPPSWVADKAITPLAKTLPVSAAGGPSGTSWSQLTMAGLAGGAVGALASRTRSSVVPRSPAAG</sequence>
<proteinExistence type="inferred from homology"/>
<dbReference type="FunFam" id="1.20.1260.20:FF:000001">
    <property type="entry name" value="PPE family protein PPE41"/>
    <property type="match status" value="1"/>
</dbReference>
<dbReference type="EMBL" id="NCXP01000017">
    <property type="protein sequence ID" value="OSC40067.1"/>
    <property type="molecule type" value="Genomic_DNA"/>
</dbReference>
<organism evidence="4 5">
    <name type="scientific">Mycobacterium decipiens</name>
    <dbReference type="NCBI Taxonomy" id="1430326"/>
    <lineage>
        <taxon>Bacteria</taxon>
        <taxon>Bacillati</taxon>
        <taxon>Actinomycetota</taxon>
        <taxon>Actinomycetes</taxon>
        <taxon>Mycobacteriales</taxon>
        <taxon>Mycobacteriaceae</taxon>
        <taxon>Mycobacterium</taxon>
    </lineage>
</organism>
<name>A0A1X2LTD6_9MYCO</name>
<protein>
    <recommendedName>
        <fullName evidence="6">PPE family protein</fullName>
    </recommendedName>
</protein>
<evidence type="ECO:0000259" key="2">
    <source>
        <dbReference type="Pfam" id="PF00823"/>
    </source>
</evidence>
<dbReference type="InterPro" id="IPR000030">
    <property type="entry name" value="PPE_dom"/>
</dbReference>
<dbReference type="PANTHER" id="PTHR46766">
    <property type="entry name" value="GLUTAMINE-RICH PROTEIN 2"/>
    <property type="match status" value="1"/>
</dbReference>
<gene>
    <name evidence="4" type="ORF">B8W66_14565</name>
</gene>
<reference evidence="4 5" key="1">
    <citation type="submission" date="2017-04" db="EMBL/GenBank/DDBJ databases">
        <title>The new phylogeny of genus Mycobacterium.</title>
        <authorList>
            <person name="Tortoli E."/>
            <person name="Trovato A."/>
            <person name="Cirillo D.M."/>
        </authorList>
    </citation>
    <scope>NUCLEOTIDE SEQUENCE [LARGE SCALE GENOMIC DNA]</scope>
    <source>
        <strain evidence="4 5">TBL 1200985</strain>
    </source>
</reference>
<evidence type="ECO:0000259" key="3">
    <source>
        <dbReference type="Pfam" id="PF12484"/>
    </source>
</evidence>
<keyword evidence="5" id="KW-1185">Reference proteome</keyword>
<dbReference type="InterPro" id="IPR038332">
    <property type="entry name" value="PPE_sf"/>
</dbReference>
<dbReference type="Pfam" id="PF00823">
    <property type="entry name" value="PPE"/>
    <property type="match status" value="1"/>
</dbReference>
<dbReference type="Proteomes" id="UP000193247">
    <property type="component" value="Unassembled WGS sequence"/>
</dbReference>
<evidence type="ECO:0000313" key="4">
    <source>
        <dbReference type="EMBL" id="OSC40067.1"/>
    </source>
</evidence>
<feature type="domain" description="PPE" evidence="2">
    <location>
        <begin position="2"/>
        <end position="163"/>
    </location>
</feature>
<dbReference type="Gene3D" id="1.20.1260.20">
    <property type="entry name" value="PPE superfamily"/>
    <property type="match status" value="1"/>
</dbReference>
<dbReference type="PANTHER" id="PTHR46766:SF1">
    <property type="entry name" value="GLUTAMINE-RICH PROTEIN 2"/>
    <property type="match status" value="1"/>
</dbReference>
<feature type="domain" description="PPE family C-terminal" evidence="3">
    <location>
        <begin position="303"/>
        <end position="374"/>
    </location>
</feature>
<evidence type="ECO:0000256" key="1">
    <source>
        <dbReference type="ARBA" id="ARBA00010652"/>
    </source>
</evidence>
<accession>A0A1X2LTD6</accession>
<dbReference type="Pfam" id="PF12484">
    <property type="entry name" value="PPE-SVP"/>
    <property type="match status" value="1"/>
</dbReference>
<dbReference type="STRING" id="1430326.B8W66_14565"/>
<dbReference type="OrthoDB" id="4734701at2"/>
<dbReference type="AlphaFoldDB" id="A0A1X2LTD6"/>
<comment type="caution">
    <text evidence="4">The sequence shown here is derived from an EMBL/GenBank/DDBJ whole genome shotgun (WGS) entry which is preliminary data.</text>
</comment>
<evidence type="ECO:0000313" key="5">
    <source>
        <dbReference type="Proteomes" id="UP000193247"/>
    </source>
</evidence>
<dbReference type="RefSeq" id="WP_085325708.1">
    <property type="nucleotide sequence ID" value="NZ_NCXP01000017.1"/>
</dbReference>